<reference evidence="2" key="1">
    <citation type="journal article" date="2014" name="Int. J. Syst. Evol. Microbiol.">
        <title>Complete genome sequence of Corynebacterium casei LMG S-19264T (=DSM 44701T), isolated from a smear-ripened cheese.</title>
        <authorList>
            <consortium name="US DOE Joint Genome Institute (JGI-PGF)"/>
            <person name="Walter F."/>
            <person name="Albersmeier A."/>
            <person name="Kalinowski J."/>
            <person name="Ruckert C."/>
        </authorList>
    </citation>
    <scope>NUCLEOTIDE SEQUENCE</scope>
    <source>
        <strain evidence="2">JCM 19831</strain>
    </source>
</reference>
<organism evidence="2 3">
    <name type="scientific">Dactylosporangium sucinum</name>
    <dbReference type="NCBI Taxonomy" id="1424081"/>
    <lineage>
        <taxon>Bacteria</taxon>
        <taxon>Bacillati</taxon>
        <taxon>Actinomycetota</taxon>
        <taxon>Actinomycetes</taxon>
        <taxon>Micromonosporales</taxon>
        <taxon>Micromonosporaceae</taxon>
        <taxon>Dactylosporangium</taxon>
    </lineage>
</organism>
<dbReference type="Proteomes" id="UP000642070">
    <property type="component" value="Unassembled WGS sequence"/>
</dbReference>
<proteinExistence type="predicted"/>
<keyword evidence="3" id="KW-1185">Reference proteome</keyword>
<comment type="caution">
    <text evidence="2">The sequence shown here is derived from an EMBL/GenBank/DDBJ whole genome shotgun (WGS) entry which is preliminary data.</text>
</comment>
<evidence type="ECO:0000313" key="3">
    <source>
        <dbReference type="Proteomes" id="UP000642070"/>
    </source>
</evidence>
<feature type="compositionally biased region" description="Pro residues" evidence="1">
    <location>
        <begin position="188"/>
        <end position="200"/>
    </location>
</feature>
<reference evidence="2" key="2">
    <citation type="submission" date="2020-09" db="EMBL/GenBank/DDBJ databases">
        <authorList>
            <person name="Sun Q."/>
            <person name="Ohkuma M."/>
        </authorList>
    </citation>
    <scope>NUCLEOTIDE SEQUENCE</scope>
    <source>
        <strain evidence="2">JCM 19831</strain>
    </source>
</reference>
<gene>
    <name evidence="2" type="ORF">GCM10007977_026550</name>
</gene>
<dbReference type="EMBL" id="BMPI01000010">
    <property type="protein sequence ID" value="GGM24090.1"/>
    <property type="molecule type" value="Genomic_DNA"/>
</dbReference>
<feature type="region of interest" description="Disordered" evidence="1">
    <location>
        <begin position="146"/>
        <end position="207"/>
    </location>
</feature>
<feature type="compositionally biased region" description="Low complexity" evidence="1">
    <location>
        <begin position="147"/>
        <end position="173"/>
    </location>
</feature>
<accession>A0A917WRU3</accession>
<protein>
    <submittedName>
        <fullName evidence="2">Uncharacterized protein</fullName>
    </submittedName>
</protein>
<dbReference type="AlphaFoldDB" id="A0A917WRU3"/>
<evidence type="ECO:0000313" key="2">
    <source>
        <dbReference type="EMBL" id="GGM24090.1"/>
    </source>
</evidence>
<evidence type="ECO:0000256" key="1">
    <source>
        <dbReference type="SAM" id="MobiDB-lite"/>
    </source>
</evidence>
<dbReference type="RefSeq" id="WP_190250075.1">
    <property type="nucleotide sequence ID" value="NZ_BMPI01000010.1"/>
</dbReference>
<name>A0A917WRU3_9ACTN</name>
<sequence>MSLYQLPTESADAQVFIGWSQDRATFFLDVALLRDVGHGPERAWGFRLGEKTVEVTDPRVVLREAQQYALVPAELEDRLEADAGPPESRLPWPRHATGQLYDAGAVIEPVGGIFASWEDDHADRSTTDVSSARLSVLDRAKARAADRANTTAAVHPAAKAEAPAGAARPAWAAGFPGLRTVTAQGGAPPAPGTGPAPAPDPSIGRHR</sequence>